<dbReference type="EMBL" id="ABXU01000061">
    <property type="protein sequence ID" value="EEB33124.1"/>
    <property type="molecule type" value="Genomic_DNA"/>
</dbReference>
<evidence type="ECO:0000313" key="1">
    <source>
        <dbReference type="EMBL" id="EEB33124.1"/>
    </source>
</evidence>
<proteinExistence type="predicted"/>
<dbReference type="Proteomes" id="UP000003676">
    <property type="component" value="Unassembled WGS sequence"/>
</dbReference>
<gene>
    <name evidence="1" type="ORF">DESPIG_01991</name>
</gene>
<protein>
    <submittedName>
        <fullName evidence="1">Uncharacterized protein</fullName>
    </submittedName>
</protein>
<sequence length="70" mass="7843">MRQSTGNFLALSWFFLFSGLLLKAAFCEHACPYRQSVLSALLETLSLCPAEHGAPHHFRVILTRLPIRTG</sequence>
<evidence type="ECO:0000313" key="2">
    <source>
        <dbReference type="Proteomes" id="UP000003676"/>
    </source>
</evidence>
<reference evidence="1 2" key="2">
    <citation type="submission" date="2008-10" db="EMBL/GenBank/DDBJ databases">
        <authorList>
            <person name="Fulton L."/>
            <person name="Clifton S."/>
            <person name="Fulton B."/>
            <person name="Xu J."/>
            <person name="Minx P."/>
            <person name="Pepin K.H."/>
            <person name="Johnson M."/>
            <person name="Bhonagiri V."/>
            <person name="Nash W.E."/>
            <person name="Mardis E.R."/>
            <person name="Wilson R.K."/>
        </authorList>
    </citation>
    <scope>NUCLEOTIDE SEQUENCE [LARGE SCALE GENOMIC DNA]</scope>
    <source>
        <strain evidence="1 2">ATCC 29098</strain>
    </source>
</reference>
<comment type="caution">
    <text evidence="1">The sequence shown here is derived from an EMBL/GenBank/DDBJ whole genome shotgun (WGS) entry which is preliminary data.</text>
</comment>
<name>B6WV75_9BACT</name>
<organism evidence="1 2">
    <name type="scientific">Desulfovibrio piger ATCC 29098</name>
    <dbReference type="NCBI Taxonomy" id="411464"/>
    <lineage>
        <taxon>Bacteria</taxon>
        <taxon>Pseudomonadati</taxon>
        <taxon>Thermodesulfobacteriota</taxon>
        <taxon>Desulfovibrionia</taxon>
        <taxon>Desulfovibrionales</taxon>
        <taxon>Desulfovibrionaceae</taxon>
        <taxon>Desulfovibrio</taxon>
    </lineage>
</organism>
<accession>B6WV75</accession>
<dbReference type="AlphaFoldDB" id="B6WV75"/>
<dbReference type="HOGENOM" id="CLU_2751241_0_0_7"/>
<reference evidence="1 2" key="1">
    <citation type="submission" date="2008-10" db="EMBL/GenBank/DDBJ databases">
        <title>Draft genome sequence of Desulvovibrio piger (ATCC 29098).</title>
        <authorList>
            <person name="Sudarsanam P."/>
            <person name="Ley R."/>
            <person name="Guruge J."/>
            <person name="Turnbaugh P.J."/>
            <person name="Mahowald M."/>
            <person name="Liep D."/>
            <person name="Gordon J."/>
        </authorList>
    </citation>
    <scope>NUCLEOTIDE SEQUENCE [LARGE SCALE GENOMIC DNA]</scope>
    <source>
        <strain evidence="1 2">ATCC 29098</strain>
    </source>
</reference>